<gene>
    <name evidence="4" type="ORF">BOTBODRAFT_213311</name>
</gene>
<proteinExistence type="predicted"/>
<dbReference type="Proteomes" id="UP000027195">
    <property type="component" value="Unassembled WGS sequence"/>
</dbReference>
<dbReference type="Pfam" id="PF08590">
    <property type="entry name" value="DUF1771"/>
    <property type="match status" value="1"/>
</dbReference>
<dbReference type="InterPro" id="IPR002625">
    <property type="entry name" value="Smr_dom"/>
</dbReference>
<feature type="compositionally biased region" description="Polar residues" evidence="1">
    <location>
        <begin position="57"/>
        <end position="69"/>
    </location>
</feature>
<dbReference type="SUPFAM" id="SSF160443">
    <property type="entry name" value="SMR domain-like"/>
    <property type="match status" value="1"/>
</dbReference>
<dbReference type="AlphaFoldDB" id="A0A067N1Q9"/>
<accession>A0A067N1Q9</accession>
<dbReference type="InterPro" id="IPR036063">
    <property type="entry name" value="Smr_dom_sf"/>
</dbReference>
<evidence type="ECO:0000256" key="1">
    <source>
        <dbReference type="SAM" id="MobiDB-lite"/>
    </source>
</evidence>
<evidence type="ECO:0000256" key="2">
    <source>
        <dbReference type="SAM" id="Phobius"/>
    </source>
</evidence>
<dbReference type="STRING" id="930990.A0A067N1Q9"/>
<feature type="domain" description="Smr" evidence="3">
    <location>
        <begin position="269"/>
        <end position="344"/>
    </location>
</feature>
<dbReference type="Pfam" id="PF01713">
    <property type="entry name" value="Smr"/>
    <property type="match status" value="1"/>
</dbReference>
<dbReference type="SMART" id="SM00463">
    <property type="entry name" value="SMR"/>
    <property type="match status" value="1"/>
</dbReference>
<dbReference type="OrthoDB" id="3231855at2759"/>
<dbReference type="EMBL" id="KL198016">
    <property type="protein sequence ID" value="KDQ21784.1"/>
    <property type="molecule type" value="Genomic_DNA"/>
</dbReference>
<dbReference type="InterPro" id="IPR013899">
    <property type="entry name" value="DUF1771"/>
</dbReference>
<evidence type="ECO:0000313" key="5">
    <source>
        <dbReference type="Proteomes" id="UP000027195"/>
    </source>
</evidence>
<dbReference type="Gene3D" id="3.30.1370.110">
    <property type="match status" value="1"/>
</dbReference>
<dbReference type="PANTHER" id="PTHR47417">
    <property type="entry name" value="SMR DOMAIN-CONTAINING PROTEIN YPL199C"/>
    <property type="match status" value="1"/>
</dbReference>
<sequence>MVMLLGFECVTLIECVPCSLTILFPFPFLFLFLFRCALVLRPGRGDSLLPRYHSSTPRWQQYSTPQPTARTHHPSPYDHSRAAPIHGHPAQDWRQPLLTSRPPIVPPTKPTVHDSRRLTPFAVPAPPVGASHHTNYQACYAPSVRPTVPGPSQSRVQILPRPPAWSAPAATAPSHPPKAKPREIQAIPAPIIATEESAEVLRRRAWEAGERKRSLIKAAKLARRNGNKKAAAELARGIQEHENEQQRLNQIACKKIFEENSKRCSANTIDLHGLYVPEAVEYTNTRLLQATRGGDTIFRIIVGKGLHSKAEAQLKPAVMEALRKKGVEHELAPKNDGVVLVYPIGKARVSS</sequence>
<evidence type="ECO:0000313" key="4">
    <source>
        <dbReference type="EMBL" id="KDQ21784.1"/>
    </source>
</evidence>
<dbReference type="SMART" id="SM01162">
    <property type="entry name" value="DUF1771"/>
    <property type="match status" value="1"/>
</dbReference>
<dbReference type="HOGENOM" id="CLU_789863_0_0_1"/>
<keyword evidence="2" id="KW-0472">Membrane</keyword>
<dbReference type="InParanoid" id="A0A067N1Q9"/>
<name>A0A067N1Q9_BOTB1</name>
<feature type="transmembrane region" description="Helical" evidence="2">
    <location>
        <begin position="20"/>
        <end position="40"/>
    </location>
</feature>
<dbReference type="PANTHER" id="PTHR47417:SF1">
    <property type="entry name" value="SMR DOMAIN-CONTAINING PROTEIN YPL199C"/>
    <property type="match status" value="1"/>
</dbReference>
<dbReference type="InterPro" id="IPR053020">
    <property type="entry name" value="Smr_domain_protein"/>
</dbReference>
<feature type="region of interest" description="Disordered" evidence="1">
    <location>
        <begin position="57"/>
        <end position="89"/>
    </location>
</feature>
<reference evidence="5" key="1">
    <citation type="journal article" date="2014" name="Proc. Natl. Acad. Sci. U.S.A.">
        <title>Extensive sampling of basidiomycete genomes demonstrates inadequacy of the white-rot/brown-rot paradigm for wood decay fungi.</title>
        <authorList>
            <person name="Riley R."/>
            <person name="Salamov A.A."/>
            <person name="Brown D.W."/>
            <person name="Nagy L.G."/>
            <person name="Floudas D."/>
            <person name="Held B.W."/>
            <person name="Levasseur A."/>
            <person name="Lombard V."/>
            <person name="Morin E."/>
            <person name="Otillar R."/>
            <person name="Lindquist E.A."/>
            <person name="Sun H."/>
            <person name="LaButti K.M."/>
            <person name="Schmutz J."/>
            <person name="Jabbour D."/>
            <person name="Luo H."/>
            <person name="Baker S.E."/>
            <person name="Pisabarro A.G."/>
            <person name="Walton J.D."/>
            <person name="Blanchette R.A."/>
            <person name="Henrissat B."/>
            <person name="Martin F."/>
            <person name="Cullen D."/>
            <person name="Hibbett D.S."/>
            <person name="Grigoriev I.V."/>
        </authorList>
    </citation>
    <scope>NUCLEOTIDE SEQUENCE [LARGE SCALE GENOMIC DNA]</scope>
    <source>
        <strain evidence="5">FD-172 SS1</strain>
    </source>
</reference>
<dbReference type="PROSITE" id="PS50828">
    <property type="entry name" value="SMR"/>
    <property type="match status" value="1"/>
</dbReference>
<keyword evidence="2" id="KW-1133">Transmembrane helix</keyword>
<keyword evidence="5" id="KW-1185">Reference proteome</keyword>
<protein>
    <recommendedName>
        <fullName evidence="3">Smr domain-containing protein</fullName>
    </recommendedName>
</protein>
<evidence type="ECO:0000259" key="3">
    <source>
        <dbReference type="PROSITE" id="PS50828"/>
    </source>
</evidence>
<keyword evidence="2" id="KW-0812">Transmembrane</keyword>
<organism evidence="4 5">
    <name type="scientific">Botryobasidium botryosum (strain FD-172 SS1)</name>
    <dbReference type="NCBI Taxonomy" id="930990"/>
    <lineage>
        <taxon>Eukaryota</taxon>
        <taxon>Fungi</taxon>
        <taxon>Dikarya</taxon>
        <taxon>Basidiomycota</taxon>
        <taxon>Agaricomycotina</taxon>
        <taxon>Agaricomycetes</taxon>
        <taxon>Cantharellales</taxon>
        <taxon>Botryobasidiaceae</taxon>
        <taxon>Botryobasidium</taxon>
    </lineage>
</organism>